<evidence type="ECO:0000313" key="2">
    <source>
        <dbReference type="EMBL" id="VDM40749.1"/>
    </source>
</evidence>
<dbReference type="EMBL" id="UYWY01020172">
    <property type="protein sequence ID" value="VDM40749.1"/>
    <property type="molecule type" value="Genomic_DNA"/>
</dbReference>
<organism evidence="3 4">
    <name type="scientific">Toxocara canis</name>
    <name type="common">Canine roundworm</name>
    <dbReference type="NCBI Taxonomy" id="6265"/>
    <lineage>
        <taxon>Eukaryota</taxon>
        <taxon>Metazoa</taxon>
        <taxon>Ecdysozoa</taxon>
        <taxon>Nematoda</taxon>
        <taxon>Chromadorea</taxon>
        <taxon>Rhabditida</taxon>
        <taxon>Spirurina</taxon>
        <taxon>Ascaridomorpha</taxon>
        <taxon>Ascaridoidea</taxon>
        <taxon>Toxocaridae</taxon>
        <taxon>Toxocara</taxon>
    </lineage>
</organism>
<keyword evidence="3" id="KW-1185">Reference proteome</keyword>
<evidence type="ECO:0000313" key="3">
    <source>
        <dbReference type="Proteomes" id="UP000050794"/>
    </source>
</evidence>
<evidence type="ECO:0000313" key="4">
    <source>
        <dbReference type="WBParaSite" id="TCNE_0000942801-mRNA-1"/>
    </source>
</evidence>
<dbReference type="WBParaSite" id="TCNE_0000942801-mRNA-1">
    <property type="protein sequence ID" value="TCNE_0000942801-mRNA-1"/>
    <property type="gene ID" value="TCNE_0000942801"/>
</dbReference>
<proteinExistence type="predicted"/>
<keyword evidence="1" id="KW-0812">Transmembrane</keyword>
<name>A0A183ULQ8_TOXCA</name>
<sequence>MFTDSVDNAFVGMGITVMKVHLEKGLEEVIAHCKLGVIGAAATILAVGGLFLMIFPGLISSWCNDKNDEPSSESTNGDEECVPIMDDRASCAPNRSGRTYDRINEVIEVQVITVNSKNRCMGIQGTDNSDLCRSNGLMNGFKAKVGKLDHHWEQGWL</sequence>
<accession>A0A183ULQ8</accession>
<dbReference type="AlphaFoldDB" id="A0A183ULQ8"/>
<keyword evidence="1" id="KW-0472">Membrane</keyword>
<reference evidence="2 3" key="2">
    <citation type="submission" date="2018-11" db="EMBL/GenBank/DDBJ databases">
        <authorList>
            <consortium name="Pathogen Informatics"/>
        </authorList>
    </citation>
    <scope>NUCLEOTIDE SEQUENCE [LARGE SCALE GENOMIC DNA]</scope>
</reference>
<gene>
    <name evidence="2" type="ORF">TCNE_LOCUS9428</name>
</gene>
<protein>
    <submittedName>
        <fullName evidence="4">CNNM transmembrane domain-containing protein</fullName>
    </submittedName>
</protein>
<reference evidence="4" key="1">
    <citation type="submission" date="2016-06" db="UniProtKB">
        <authorList>
            <consortium name="WormBaseParasite"/>
        </authorList>
    </citation>
    <scope>IDENTIFICATION</scope>
</reference>
<evidence type="ECO:0000256" key="1">
    <source>
        <dbReference type="SAM" id="Phobius"/>
    </source>
</evidence>
<dbReference type="Proteomes" id="UP000050794">
    <property type="component" value="Unassembled WGS sequence"/>
</dbReference>
<feature type="transmembrane region" description="Helical" evidence="1">
    <location>
        <begin position="35"/>
        <end position="59"/>
    </location>
</feature>
<keyword evidence="1" id="KW-1133">Transmembrane helix</keyword>